<feature type="transmembrane region" description="Helical" evidence="1">
    <location>
        <begin position="106"/>
        <end position="126"/>
    </location>
</feature>
<organism evidence="2 3">
    <name type="scientific">Steinernema glaseri</name>
    <dbReference type="NCBI Taxonomy" id="37863"/>
    <lineage>
        <taxon>Eukaryota</taxon>
        <taxon>Metazoa</taxon>
        <taxon>Ecdysozoa</taxon>
        <taxon>Nematoda</taxon>
        <taxon>Chromadorea</taxon>
        <taxon>Rhabditida</taxon>
        <taxon>Tylenchina</taxon>
        <taxon>Panagrolaimomorpha</taxon>
        <taxon>Strongyloidoidea</taxon>
        <taxon>Steinernematidae</taxon>
        <taxon>Steinernema</taxon>
    </lineage>
</organism>
<keyword evidence="1" id="KW-0472">Membrane</keyword>
<evidence type="ECO:0000313" key="3">
    <source>
        <dbReference type="WBParaSite" id="L893_g25598.t1"/>
    </source>
</evidence>
<feature type="transmembrane region" description="Helical" evidence="1">
    <location>
        <begin position="48"/>
        <end position="72"/>
    </location>
</feature>
<feature type="transmembrane region" description="Helical" evidence="1">
    <location>
        <begin position="20"/>
        <end position="36"/>
    </location>
</feature>
<dbReference type="WBParaSite" id="L893_g25598.t1">
    <property type="protein sequence ID" value="L893_g25598.t1"/>
    <property type="gene ID" value="L893_g25598"/>
</dbReference>
<proteinExistence type="predicted"/>
<dbReference type="AlphaFoldDB" id="A0A1I7ZEC1"/>
<accession>A0A1I7ZEC1</accession>
<dbReference type="Proteomes" id="UP000095287">
    <property type="component" value="Unplaced"/>
</dbReference>
<feature type="transmembrane region" description="Helical" evidence="1">
    <location>
        <begin position="79"/>
        <end position="100"/>
    </location>
</feature>
<sequence length="142" mass="15737">MPLNTQYLRSARGICKMVEVLIGLIIGSILCADWYGGHRCFGDGRLGFVSFTNFIIVIVNVVFFVFNLVGFIFPAVERLYAIIAAVIFIIASCIMIWFVFVTSGSGIGLTIFTIIALICLVALFSWDLRMLRGEAKNTQNVV</sequence>
<evidence type="ECO:0000256" key="1">
    <source>
        <dbReference type="SAM" id="Phobius"/>
    </source>
</evidence>
<evidence type="ECO:0000313" key="2">
    <source>
        <dbReference type="Proteomes" id="UP000095287"/>
    </source>
</evidence>
<reference evidence="3" key="1">
    <citation type="submission" date="2016-11" db="UniProtKB">
        <authorList>
            <consortium name="WormBaseParasite"/>
        </authorList>
    </citation>
    <scope>IDENTIFICATION</scope>
</reference>
<keyword evidence="1" id="KW-0812">Transmembrane</keyword>
<name>A0A1I7ZEC1_9BILA</name>
<keyword evidence="2" id="KW-1185">Reference proteome</keyword>
<protein>
    <submittedName>
        <fullName evidence="3">MARVEL domain-containing protein</fullName>
    </submittedName>
</protein>
<keyword evidence="1" id="KW-1133">Transmembrane helix</keyword>